<keyword evidence="1" id="KW-0732">Signal</keyword>
<proteinExistence type="predicted"/>
<name>A0ABV5Q0E6_9ACTN</name>
<accession>A0ABV5Q0E6</accession>
<dbReference type="EMBL" id="JBHMCE010000005">
    <property type="protein sequence ID" value="MFB9528443.1"/>
    <property type="molecule type" value="Genomic_DNA"/>
</dbReference>
<organism evidence="2 3">
    <name type="scientific">Nonomuraea roseola</name>
    <dbReference type="NCBI Taxonomy" id="46179"/>
    <lineage>
        <taxon>Bacteria</taxon>
        <taxon>Bacillati</taxon>
        <taxon>Actinomycetota</taxon>
        <taxon>Actinomycetes</taxon>
        <taxon>Streptosporangiales</taxon>
        <taxon>Streptosporangiaceae</taxon>
        <taxon>Nonomuraea</taxon>
    </lineage>
</organism>
<evidence type="ECO:0000256" key="1">
    <source>
        <dbReference type="SAM" id="SignalP"/>
    </source>
</evidence>
<dbReference type="Proteomes" id="UP001589646">
    <property type="component" value="Unassembled WGS sequence"/>
</dbReference>
<gene>
    <name evidence="2" type="ORF">ACFFRN_17655</name>
</gene>
<evidence type="ECO:0000313" key="2">
    <source>
        <dbReference type="EMBL" id="MFB9528443.1"/>
    </source>
</evidence>
<evidence type="ECO:0000313" key="3">
    <source>
        <dbReference type="Proteomes" id="UP001589646"/>
    </source>
</evidence>
<comment type="caution">
    <text evidence="2">The sequence shown here is derived from an EMBL/GenBank/DDBJ whole genome shotgun (WGS) entry which is preliminary data.</text>
</comment>
<dbReference type="RefSeq" id="WP_346129760.1">
    <property type="nucleotide sequence ID" value="NZ_BAAAXC010000015.1"/>
</dbReference>
<protein>
    <submittedName>
        <fullName evidence="2">Uncharacterized protein</fullName>
    </submittedName>
</protein>
<keyword evidence="3" id="KW-1185">Reference proteome</keyword>
<feature type="signal peptide" evidence="1">
    <location>
        <begin position="1"/>
        <end position="25"/>
    </location>
</feature>
<feature type="chain" id="PRO_5045415660" evidence="1">
    <location>
        <begin position="26"/>
        <end position="104"/>
    </location>
</feature>
<sequence length="104" mass="10894">MRKIAAALAVVTGAFILTNASPAHAWPSGCTAWKNIDTNEAKAKCTGGTGHVRALAYCTANPKTGLGGYVYGPWVTPKKYTSVAECPSTGAKYIVAAGYERANW</sequence>
<reference evidence="2 3" key="1">
    <citation type="submission" date="2024-09" db="EMBL/GenBank/DDBJ databases">
        <authorList>
            <person name="Sun Q."/>
            <person name="Mori K."/>
        </authorList>
    </citation>
    <scope>NUCLEOTIDE SEQUENCE [LARGE SCALE GENOMIC DNA]</scope>
    <source>
        <strain evidence="2 3">JCM 3323</strain>
    </source>
</reference>